<dbReference type="Proteomes" id="UP000460718">
    <property type="component" value="Unassembled WGS sequence"/>
</dbReference>
<dbReference type="EMBL" id="QXFW01000114">
    <property type="protein sequence ID" value="KAE9024557.1"/>
    <property type="molecule type" value="Genomic_DNA"/>
</dbReference>
<evidence type="ECO:0000313" key="1">
    <source>
        <dbReference type="EMBL" id="KAE9024557.1"/>
    </source>
</evidence>
<evidence type="ECO:0000313" key="2">
    <source>
        <dbReference type="Proteomes" id="UP000460718"/>
    </source>
</evidence>
<sequence>MYVGFRDSAVLAFALGARAEPGSVNERWFVLRLAHE</sequence>
<accession>A0A6A3M2C1</accession>
<dbReference type="AlphaFoldDB" id="A0A6A3M2C1"/>
<comment type="caution">
    <text evidence="1">The sequence shown here is derived from an EMBL/GenBank/DDBJ whole genome shotgun (WGS) entry which is preliminary data.</text>
</comment>
<gene>
    <name evidence="1" type="ORF">PF011_g3459</name>
</gene>
<proteinExistence type="predicted"/>
<protein>
    <submittedName>
        <fullName evidence="1">Uncharacterized protein</fullName>
    </submittedName>
</protein>
<reference evidence="1 2" key="1">
    <citation type="submission" date="2018-09" db="EMBL/GenBank/DDBJ databases">
        <title>Genomic investigation of the strawberry pathogen Phytophthora fragariae indicates pathogenicity is determined by transcriptional variation in three key races.</title>
        <authorList>
            <person name="Adams T.M."/>
            <person name="Armitage A.D."/>
            <person name="Sobczyk M.K."/>
            <person name="Bates H.J."/>
            <person name="Dunwell J.M."/>
            <person name="Nellist C.F."/>
            <person name="Harrison R.J."/>
        </authorList>
    </citation>
    <scope>NUCLEOTIDE SEQUENCE [LARGE SCALE GENOMIC DNA]</scope>
    <source>
        <strain evidence="1 2">SCRP245</strain>
    </source>
</reference>
<organism evidence="1 2">
    <name type="scientific">Phytophthora fragariae</name>
    <dbReference type="NCBI Taxonomy" id="53985"/>
    <lineage>
        <taxon>Eukaryota</taxon>
        <taxon>Sar</taxon>
        <taxon>Stramenopiles</taxon>
        <taxon>Oomycota</taxon>
        <taxon>Peronosporomycetes</taxon>
        <taxon>Peronosporales</taxon>
        <taxon>Peronosporaceae</taxon>
        <taxon>Phytophthora</taxon>
    </lineage>
</organism>
<name>A0A6A3M2C1_9STRA</name>